<dbReference type="FunFam" id="3.40.1810.10:FF:000006">
    <property type="entry name" value="Agamous-like MADS-box protein AGL62"/>
    <property type="match status" value="1"/>
</dbReference>
<evidence type="ECO:0000259" key="6">
    <source>
        <dbReference type="PROSITE" id="PS50066"/>
    </source>
</evidence>
<dbReference type="Proteomes" id="UP001157006">
    <property type="component" value="Chromosome 3"/>
</dbReference>
<dbReference type="PANTHER" id="PTHR11945:SF762">
    <property type="entry name" value="AGAMOUS-LIKE MADS-BOX PROTEIN AGL62"/>
    <property type="match status" value="1"/>
</dbReference>
<keyword evidence="4" id="KW-0804">Transcription</keyword>
<organism evidence="7 8">
    <name type="scientific">Vicia faba</name>
    <name type="common">Broad bean</name>
    <name type="synonym">Faba vulgaris</name>
    <dbReference type="NCBI Taxonomy" id="3906"/>
    <lineage>
        <taxon>Eukaryota</taxon>
        <taxon>Viridiplantae</taxon>
        <taxon>Streptophyta</taxon>
        <taxon>Embryophyta</taxon>
        <taxon>Tracheophyta</taxon>
        <taxon>Spermatophyta</taxon>
        <taxon>Magnoliopsida</taxon>
        <taxon>eudicotyledons</taxon>
        <taxon>Gunneridae</taxon>
        <taxon>Pentapetalae</taxon>
        <taxon>rosids</taxon>
        <taxon>fabids</taxon>
        <taxon>Fabales</taxon>
        <taxon>Fabaceae</taxon>
        <taxon>Papilionoideae</taxon>
        <taxon>50 kb inversion clade</taxon>
        <taxon>NPAAA clade</taxon>
        <taxon>Hologalegina</taxon>
        <taxon>IRL clade</taxon>
        <taxon>Fabeae</taxon>
        <taxon>Vicia</taxon>
    </lineage>
</organism>
<dbReference type="InterPro" id="IPR036879">
    <property type="entry name" value="TF_MADSbox_sf"/>
</dbReference>
<keyword evidence="8" id="KW-1185">Reference proteome</keyword>
<dbReference type="GO" id="GO:0000978">
    <property type="term" value="F:RNA polymerase II cis-regulatory region sequence-specific DNA binding"/>
    <property type="evidence" value="ECO:0007669"/>
    <property type="project" value="TreeGrafter"/>
</dbReference>
<keyword evidence="3" id="KW-0238">DNA-binding</keyword>
<evidence type="ECO:0000256" key="3">
    <source>
        <dbReference type="ARBA" id="ARBA00023125"/>
    </source>
</evidence>
<protein>
    <recommendedName>
        <fullName evidence="6">MADS-box domain-containing protein</fullName>
    </recommendedName>
</protein>
<evidence type="ECO:0000256" key="5">
    <source>
        <dbReference type="ARBA" id="ARBA00023242"/>
    </source>
</evidence>
<evidence type="ECO:0000256" key="4">
    <source>
        <dbReference type="ARBA" id="ARBA00023163"/>
    </source>
</evidence>
<sequence>MMNTVDERKKNTGRKKIDIKKVEKNSNKLVTFSKRRQGLFKKATELCVLCDVNIAMIVSSPADKLFAFGQPDTDIVLKNYIHGTTEFEDQESERISSIYEEYNREHEEALKTLELEKKKLVETEKSARVSNRGEWWNDSIDDMNSEQLQQFMMSIYEFRKKLAEKEYEHPKMISM</sequence>
<name>A0AAV1A500_VICFA</name>
<keyword evidence="2" id="KW-0805">Transcription regulation</keyword>
<dbReference type="GO" id="GO:0005634">
    <property type="term" value="C:nucleus"/>
    <property type="evidence" value="ECO:0007669"/>
    <property type="project" value="UniProtKB-SubCell"/>
</dbReference>
<dbReference type="GO" id="GO:0046983">
    <property type="term" value="F:protein dimerization activity"/>
    <property type="evidence" value="ECO:0007669"/>
    <property type="project" value="InterPro"/>
</dbReference>
<evidence type="ECO:0000313" key="7">
    <source>
        <dbReference type="EMBL" id="CAI8604778.1"/>
    </source>
</evidence>
<dbReference type="PRINTS" id="PR00404">
    <property type="entry name" value="MADSDOMAIN"/>
</dbReference>
<dbReference type="Gene3D" id="3.40.1810.10">
    <property type="entry name" value="Transcription factor, MADS-box"/>
    <property type="match status" value="1"/>
</dbReference>
<evidence type="ECO:0000256" key="1">
    <source>
        <dbReference type="ARBA" id="ARBA00004123"/>
    </source>
</evidence>
<dbReference type="AlphaFoldDB" id="A0AAV1A500"/>
<dbReference type="InterPro" id="IPR002100">
    <property type="entry name" value="TF_MADSbox"/>
</dbReference>
<dbReference type="Pfam" id="PF00319">
    <property type="entry name" value="SRF-TF"/>
    <property type="match status" value="1"/>
</dbReference>
<dbReference type="PROSITE" id="PS50066">
    <property type="entry name" value="MADS_BOX_2"/>
    <property type="match status" value="1"/>
</dbReference>
<dbReference type="SUPFAM" id="SSF55455">
    <property type="entry name" value="SRF-like"/>
    <property type="match status" value="1"/>
</dbReference>
<dbReference type="PANTHER" id="PTHR11945">
    <property type="entry name" value="MADS BOX PROTEIN"/>
    <property type="match status" value="1"/>
</dbReference>
<dbReference type="GO" id="GO:0000981">
    <property type="term" value="F:DNA-binding transcription factor activity, RNA polymerase II-specific"/>
    <property type="evidence" value="ECO:0007669"/>
    <property type="project" value="TreeGrafter"/>
</dbReference>
<dbReference type="EMBL" id="OX451738">
    <property type="protein sequence ID" value="CAI8604778.1"/>
    <property type="molecule type" value="Genomic_DNA"/>
</dbReference>
<dbReference type="SMART" id="SM00432">
    <property type="entry name" value="MADS"/>
    <property type="match status" value="1"/>
</dbReference>
<keyword evidence="5" id="KW-0539">Nucleus</keyword>
<comment type="subcellular location">
    <subcellularLocation>
        <location evidence="1">Nucleus</location>
    </subcellularLocation>
</comment>
<gene>
    <name evidence="7" type="ORF">VFH_III149840</name>
</gene>
<accession>A0AAV1A500</accession>
<proteinExistence type="predicted"/>
<reference evidence="7 8" key="1">
    <citation type="submission" date="2023-01" db="EMBL/GenBank/DDBJ databases">
        <authorList>
            <person name="Kreplak J."/>
        </authorList>
    </citation>
    <scope>NUCLEOTIDE SEQUENCE [LARGE SCALE GENOMIC DNA]</scope>
</reference>
<evidence type="ECO:0000313" key="8">
    <source>
        <dbReference type="Proteomes" id="UP001157006"/>
    </source>
</evidence>
<feature type="domain" description="MADS-box" evidence="6">
    <location>
        <begin position="12"/>
        <end position="72"/>
    </location>
</feature>
<evidence type="ECO:0000256" key="2">
    <source>
        <dbReference type="ARBA" id="ARBA00023015"/>
    </source>
</evidence>